<dbReference type="SUPFAM" id="SSF48403">
    <property type="entry name" value="Ankyrin repeat"/>
    <property type="match status" value="1"/>
</dbReference>
<dbReference type="EMBL" id="GFDF01007690">
    <property type="protein sequence ID" value="JAV06394.1"/>
    <property type="molecule type" value="Transcribed_RNA"/>
</dbReference>
<keyword evidence="1" id="KW-0677">Repeat</keyword>
<evidence type="ECO:0000313" key="4">
    <source>
        <dbReference type="EMBL" id="JAV06394.1"/>
    </source>
</evidence>
<evidence type="ECO:0000256" key="3">
    <source>
        <dbReference type="PROSITE-ProRule" id="PRU00023"/>
    </source>
</evidence>
<dbReference type="PRINTS" id="PR01415">
    <property type="entry name" value="ANKYRIN"/>
</dbReference>
<feature type="repeat" description="ANK" evidence="3">
    <location>
        <begin position="290"/>
        <end position="322"/>
    </location>
</feature>
<evidence type="ECO:0000256" key="2">
    <source>
        <dbReference type="ARBA" id="ARBA00023043"/>
    </source>
</evidence>
<dbReference type="PANTHER" id="PTHR24126:SF14">
    <property type="entry name" value="ANK_REP_REGION DOMAIN-CONTAINING PROTEIN"/>
    <property type="match status" value="1"/>
</dbReference>
<dbReference type="Pfam" id="PF00023">
    <property type="entry name" value="Ank"/>
    <property type="match status" value="1"/>
</dbReference>
<evidence type="ECO:0000256" key="1">
    <source>
        <dbReference type="ARBA" id="ARBA00022737"/>
    </source>
</evidence>
<reference evidence="4" key="1">
    <citation type="submission" date="2016-12" db="EMBL/GenBank/DDBJ databases">
        <title>An insight into the sialome and mialome of the sand fly, Nyssomyia neivai.</title>
        <authorList>
            <person name="Sebastian V."/>
            <person name="Goulart T.M."/>
            <person name="Oliveira W."/>
            <person name="Calvo E."/>
            <person name="Oliveira L.F."/>
            <person name="Pinto M.C."/>
            <person name="Rosselino A.M."/>
            <person name="Ribeiro J.M."/>
        </authorList>
    </citation>
    <scope>NUCLEOTIDE SEQUENCE</scope>
</reference>
<dbReference type="InterPro" id="IPR002110">
    <property type="entry name" value="Ankyrin_rpt"/>
</dbReference>
<feature type="repeat" description="ANK" evidence="3">
    <location>
        <begin position="217"/>
        <end position="249"/>
    </location>
</feature>
<dbReference type="SMART" id="SM00248">
    <property type="entry name" value="ANK"/>
    <property type="match status" value="7"/>
</dbReference>
<protein>
    <submittedName>
        <fullName evidence="4">Uncharacterized protein</fullName>
    </submittedName>
</protein>
<feature type="repeat" description="ANK" evidence="3">
    <location>
        <begin position="254"/>
        <end position="286"/>
    </location>
</feature>
<proteinExistence type="predicted"/>
<accession>A0A1L8DJ79</accession>
<keyword evidence="2 3" id="KW-0040">ANK repeat</keyword>
<organism evidence="4">
    <name type="scientific">Nyssomyia neivai</name>
    <dbReference type="NCBI Taxonomy" id="330878"/>
    <lineage>
        <taxon>Eukaryota</taxon>
        <taxon>Metazoa</taxon>
        <taxon>Ecdysozoa</taxon>
        <taxon>Arthropoda</taxon>
        <taxon>Hexapoda</taxon>
        <taxon>Insecta</taxon>
        <taxon>Pterygota</taxon>
        <taxon>Neoptera</taxon>
        <taxon>Endopterygota</taxon>
        <taxon>Diptera</taxon>
        <taxon>Nematocera</taxon>
        <taxon>Psychodoidea</taxon>
        <taxon>Psychodidae</taxon>
        <taxon>Nyssomyia</taxon>
    </lineage>
</organism>
<dbReference type="Gene3D" id="1.25.40.20">
    <property type="entry name" value="Ankyrin repeat-containing domain"/>
    <property type="match status" value="3"/>
</dbReference>
<feature type="repeat" description="ANK" evidence="3">
    <location>
        <begin position="122"/>
        <end position="150"/>
    </location>
</feature>
<dbReference type="InterPro" id="IPR036770">
    <property type="entry name" value="Ankyrin_rpt-contain_sf"/>
</dbReference>
<sequence length="464" mass="51660">MPTECMANPHQRALADAIVRMLPLDEIRILLACGSKVNEPVTQGLRPLHYAVWQKNVPAVNLLLVRGADINATDDCGYSAIHLASEHGYYELTQTLLEAGAKVDYRAPTDELFPRTTLCDEPLRLALRNKHYDVAQLLLENGADPNKRYFFGAEINLVSDTEAIELLLTYGANPETRDRAGMTPLMRAARHSSGLEQVLLLLHYGAEVNTMSDARNDFRTVLHYAVLSGNIGLVNLLIKQGAKIDIPVPYPEPDRPSPLDLAILRGDPALVRLLLEKGANVCRSSPVIGSPLHVACADSVPHRVEIMKMLLSYGADPNIKVESEPDSNQTLRPPLAELLANNDTTTSEELHLLLRYGAKVCLKTQYRDPDGLLNCLATTSADSDVFRDLLASAEEFDPCMIRRSNYLTEDQKRLLLQTATNAVPLKAQCRTLFRRLWERKLPENVPSLFVPNVLKKYLLYEHSS</sequence>
<dbReference type="AlphaFoldDB" id="A0A1L8DJ79"/>
<name>A0A1L8DJ79_9DIPT</name>
<feature type="repeat" description="ANK" evidence="3">
    <location>
        <begin position="43"/>
        <end position="75"/>
    </location>
</feature>
<feature type="repeat" description="ANK" evidence="3">
    <location>
        <begin position="76"/>
        <end position="108"/>
    </location>
</feature>
<feature type="repeat" description="ANK" evidence="3">
    <location>
        <begin position="180"/>
        <end position="213"/>
    </location>
</feature>
<dbReference type="PROSITE" id="PS50088">
    <property type="entry name" value="ANK_REPEAT"/>
    <property type="match status" value="7"/>
</dbReference>
<dbReference type="PROSITE" id="PS50297">
    <property type="entry name" value="ANK_REP_REGION"/>
    <property type="match status" value="5"/>
</dbReference>
<dbReference type="PANTHER" id="PTHR24126">
    <property type="entry name" value="ANKYRIN REPEAT, PH AND SEC7 DOMAIN CONTAINING PROTEIN SECG-RELATED"/>
    <property type="match status" value="1"/>
</dbReference>
<dbReference type="Pfam" id="PF12796">
    <property type="entry name" value="Ank_2"/>
    <property type="match status" value="2"/>
</dbReference>